<dbReference type="InterPro" id="IPR000953">
    <property type="entry name" value="Chromo/chromo_shadow_dom"/>
</dbReference>
<gene>
    <name evidence="3" type="ORF">FDENT_959</name>
</gene>
<dbReference type="InterPro" id="IPR023780">
    <property type="entry name" value="Chromo_domain"/>
</dbReference>
<evidence type="ECO:0000313" key="4">
    <source>
        <dbReference type="Proteomes" id="UP000562682"/>
    </source>
</evidence>
<dbReference type="GO" id="GO:0006338">
    <property type="term" value="P:chromatin remodeling"/>
    <property type="evidence" value="ECO:0007669"/>
    <property type="project" value="UniProtKB-ARBA"/>
</dbReference>
<feature type="domain" description="Chromo" evidence="2">
    <location>
        <begin position="159"/>
        <end position="219"/>
    </location>
</feature>
<protein>
    <recommendedName>
        <fullName evidence="2">Chromo domain-containing protein</fullName>
    </recommendedName>
</protein>
<name>A0A8H5XJR7_9HYPO</name>
<comment type="subunit">
    <text evidence="1">Component of the NuA4 histone acetyltransferase complex.</text>
</comment>
<organism evidence="3 4">
    <name type="scientific">Fusarium denticulatum</name>
    <dbReference type="NCBI Taxonomy" id="48507"/>
    <lineage>
        <taxon>Eukaryota</taxon>
        <taxon>Fungi</taxon>
        <taxon>Dikarya</taxon>
        <taxon>Ascomycota</taxon>
        <taxon>Pezizomycotina</taxon>
        <taxon>Sordariomycetes</taxon>
        <taxon>Hypocreomycetidae</taxon>
        <taxon>Hypocreales</taxon>
        <taxon>Nectriaceae</taxon>
        <taxon>Fusarium</taxon>
        <taxon>Fusarium fujikuroi species complex</taxon>
    </lineage>
</organism>
<dbReference type="InterPro" id="IPR016197">
    <property type="entry name" value="Chromo-like_dom_sf"/>
</dbReference>
<dbReference type="Proteomes" id="UP000562682">
    <property type="component" value="Unassembled WGS sequence"/>
</dbReference>
<dbReference type="Pfam" id="PF00385">
    <property type="entry name" value="Chromo"/>
    <property type="match status" value="1"/>
</dbReference>
<dbReference type="PROSITE" id="PS50013">
    <property type="entry name" value="CHROMO_2"/>
    <property type="match status" value="2"/>
</dbReference>
<evidence type="ECO:0000256" key="1">
    <source>
        <dbReference type="ARBA" id="ARBA00011353"/>
    </source>
</evidence>
<feature type="domain" description="Chromo" evidence="2">
    <location>
        <begin position="218"/>
        <end position="283"/>
    </location>
</feature>
<keyword evidence="4" id="KW-1185">Reference proteome</keyword>
<dbReference type="CDD" id="cd00024">
    <property type="entry name" value="CD_CSD"/>
    <property type="match status" value="1"/>
</dbReference>
<dbReference type="EMBL" id="JAAOAK010000018">
    <property type="protein sequence ID" value="KAF5694831.1"/>
    <property type="molecule type" value="Genomic_DNA"/>
</dbReference>
<accession>A0A8H5XJR7</accession>
<reference evidence="3 4" key="1">
    <citation type="submission" date="2020-05" db="EMBL/GenBank/DDBJ databases">
        <title>Identification and distribution of gene clusters putatively required for synthesis of sphingolipid metabolism inhibitors in phylogenetically diverse species of the filamentous fungus Fusarium.</title>
        <authorList>
            <person name="Kim H.-S."/>
            <person name="Busman M."/>
            <person name="Brown D.W."/>
            <person name="Divon H."/>
            <person name="Uhlig S."/>
            <person name="Proctor R.H."/>
        </authorList>
    </citation>
    <scope>NUCLEOTIDE SEQUENCE [LARGE SCALE GENOMIC DNA]</scope>
    <source>
        <strain evidence="3 4">NRRL 25311</strain>
    </source>
</reference>
<comment type="caution">
    <text evidence="3">The sequence shown here is derived from an EMBL/GenBank/DDBJ whole genome shotgun (WGS) entry which is preliminary data.</text>
</comment>
<dbReference type="AlphaFoldDB" id="A0A8H5XJR7"/>
<dbReference type="Gene3D" id="2.40.50.40">
    <property type="match status" value="2"/>
</dbReference>
<dbReference type="SUPFAM" id="SSF54160">
    <property type="entry name" value="Chromo domain-like"/>
    <property type="match status" value="2"/>
</dbReference>
<evidence type="ECO:0000313" key="3">
    <source>
        <dbReference type="EMBL" id="KAF5694831.1"/>
    </source>
</evidence>
<evidence type="ECO:0000259" key="2">
    <source>
        <dbReference type="PROSITE" id="PS50013"/>
    </source>
</evidence>
<proteinExistence type="predicted"/>
<dbReference type="SMART" id="SM00298">
    <property type="entry name" value="CHROMO"/>
    <property type="match status" value="2"/>
</dbReference>
<sequence>MAFSSSLWGTYGVCDCFGREKSPFCSSLHYNKWIFSLFWCPNARSEHQKERNSSERWTCSTSHWQVCLCFTKQWVKRTMVYGFSIGESGILLGDVQIVEEHKHDLPDWRFTTGAWPLCCSLCIIPLLNPINGTEKAFDLPTNINSANIMASNSQNNRGQEIDYLIRHKVDRRNNTVEFLVQWTDDTPRSWEHEGFLQQIDHETLYAYWEERGGRDQVTRLEKFHVFKVNAKGWKKGDWAYNCQWVGCPPEQNTWEPEAKILSNAPAAVADWEAREAARLAKVAARNAENQ</sequence>